<organism evidence="1 2">
    <name type="scientific">Schleiferilactobacillus harbinensis</name>
    <dbReference type="NCBI Taxonomy" id="304207"/>
    <lineage>
        <taxon>Bacteria</taxon>
        <taxon>Bacillati</taxon>
        <taxon>Bacillota</taxon>
        <taxon>Bacilli</taxon>
        <taxon>Lactobacillales</taxon>
        <taxon>Lactobacillaceae</taxon>
        <taxon>Schleiferilactobacillus</taxon>
    </lineage>
</organism>
<sequence length="41" mass="4542">MNAIKQLYAKAITDGQRTIESVPELIRDDVKKLVDAAVAEK</sequence>
<gene>
    <name evidence="1" type="ORF">PS435_07860</name>
</gene>
<dbReference type="EMBL" id="JAQSGK010000019">
    <property type="protein sequence ID" value="MEE6715770.1"/>
    <property type="molecule type" value="Genomic_DNA"/>
</dbReference>
<dbReference type="InterPro" id="IPR047907">
    <property type="entry name" value="CD1375-like"/>
</dbReference>
<name>A0ABU7T088_9LACO</name>
<dbReference type="RefSeq" id="WP_331243717.1">
    <property type="nucleotide sequence ID" value="NZ_JAQSGJ010000019.1"/>
</dbReference>
<proteinExistence type="predicted"/>
<dbReference type="NCBIfam" id="NF040910">
    <property type="entry name" value="CD1375_fam"/>
    <property type="match status" value="1"/>
</dbReference>
<comment type="caution">
    <text evidence="1">The sequence shown here is derived from an EMBL/GenBank/DDBJ whole genome shotgun (WGS) entry which is preliminary data.</text>
</comment>
<evidence type="ECO:0000313" key="2">
    <source>
        <dbReference type="Proteomes" id="UP001330016"/>
    </source>
</evidence>
<keyword evidence="2" id="KW-1185">Reference proteome</keyword>
<dbReference type="Proteomes" id="UP001330016">
    <property type="component" value="Unassembled WGS sequence"/>
</dbReference>
<accession>A0ABU7T088</accession>
<evidence type="ECO:0000313" key="1">
    <source>
        <dbReference type="EMBL" id="MEE6715770.1"/>
    </source>
</evidence>
<protein>
    <submittedName>
        <fullName evidence="1">CD1375 family protein</fullName>
    </submittedName>
</protein>
<reference evidence="1 2" key="1">
    <citation type="submission" date="2023-02" db="EMBL/GenBank/DDBJ databases">
        <title>The predominant lactic acid bacteria and yeasts involved in the spontaneous fermentation of millet during the production of the traditional porridge Hausa koko in Ghana.</title>
        <authorList>
            <person name="Atter A."/>
            <person name="Diaz M."/>
        </authorList>
    </citation>
    <scope>NUCLEOTIDE SEQUENCE [LARGE SCALE GENOMIC DNA]</scope>
    <source>
        <strain evidence="1 2">FI11640</strain>
    </source>
</reference>